<comment type="similarity">
    <text evidence="1 7">Belongs to the DNA photolyase class-1 family.</text>
</comment>
<proteinExistence type="inferred from homology"/>
<dbReference type="InterPro" id="IPR014133">
    <property type="entry name" value="Cry_DASH"/>
</dbReference>
<dbReference type="SUPFAM" id="SSF52425">
    <property type="entry name" value="Cryptochrome/photolyase, N-terminal domain"/>
    <property type="match status" value="1"/>
</dbReference>
<organism evidence="10">
    <name type="scientific">Polynucleobacter yangtzensis</name>
    <dbReference type="NCBI Taxonomy" id="1743159"/>
    <lineage>
        <taxon>Bacteria</taxon>
        <taxon>Pseudomonadati</taxon>
        <taxon>Pseudomonadota</taxon>
        <taxon>Betaproteobacteria</taxon>
        <taxon>Burkholderiales</taxon>
        <taxon>Burkholderiaceae</taxon>
        <taxon>Polynucleobacter</taxon>
    </lineage>
</organism>
<dbReference type="GO" id="GO:0000719">
    <property type="term" value="P:photoreactive repair"/>
    <property type="evidence" value="ECO:0007669"/>
    <property type="project" value="TreeGrafter"/>
</dbReference>
<dbReference type="GO" id="GO:0071949">
    <property type="term" value="F:FAD binding"/>
    <property type="evidence" value="ECO:0007669"/>
    <property type="project" value="TreeGrafter"/>
</dbReference>
<dbReference type="PROSITE" id="PS51645">
    <property type="entry name" value="PHR_CRY_ALPHA_BETA"/>
    <property type="match status" value="1"/>
</dbReference>
<feature type="region of interest" description="Disordered" evidence="8">
    <location>
        <begin position="392"/>
        <end position="419"/>
    </location>
</feature>
<accession>A0A9C7FBY3</accession>
<dbReference type="Gene3D" id="3.40.50.620">
    <property type="entry name" value="HUPs"/>
    <property type="match status" value="1"/>
</dbReference>
<feature type="binding site" evidence="6">
    <location>
        <begin position="234"/>
        <end position="238"/>
    </location>
    <ligand>
        <name>FAD</name>
        <dbReference type="ChEBI" id="CHEBI:57692"/>
    </ligand>
</feature>
<evidence type="ECO:0000256" key="7">
    <source>
        <dbReference type="RuleBase" id="RU367151"/>
    </source>
</evidence>
<feature type="compositionally biased region" description="Basic and acidic residues" evidence="8">
    <location>
        <begin position="401"/>
        <end position="411"/>
    </location>
</feature>
<dbReference type="PANTHER" id="PTHR11455:SF22">
    <property type="entry name" value="CRYPTOCHROME DASH"/>
    <property type="match status" value="1"/>
</dbReference>
<name>A0A9C7FBY3_9BURK</name>
<evidence type="ECO:0000313" key="10">
    <source>
        <dbReference type="EMBL" id="BDT77726.1"/>
    </source>
</evidence>
<keyword evidence="5 7" id="KW-0157">Chromophore</keyword>
<dbReference type="EMBL" id="AP026973">
    <property type="protein sequence ID" value="BDT77726.1"/>
    <property type="molecule type" value="Genomic_DNA"/>
</dbReference>
<feature type="binding site" evidence="6">
    <location>
        <begin position="274"/>
        <end position="281"/>
    </location>
    <ligand>
        <name>FAD</name>
        <dbReference type="ChEBI" id="CHEBI:57692"/>
    </ligand>
</feature>
<dbReference type="KEGG" id="pyt:PKF023_15290"/>
<keyword evidence="3 6" id="KW-0285">Flavoprotein</keyword>
<dbReference type="InterPro" id="IPR002081">
    <property type="entry name" value="Cryptochrome/DNA_photolyase_1"/>
</dbReference>
<comment type="cofactor">
    <cofactor evidence="6 7">
        <name>FAD</name>
        <dbReference type="ChEBI" id="CHEBI:57692"/>
    </cofactor>
    <text evidence="6 7">Binds 1 FAD per subunit.</text>
</comment>
<protein>
    <recommendedName>
        <fullName evidence="2 7">Cryptochrome DASH</fullName>
    </recommendedName>
</protein>
<dbReference type="Proteomes" id="UP001211097">
    <property type="component" value="Chromosome"/>
</dbReference>
<dbReference type="InterPro" id="IPR036134">
    <property type="entry name" value="Crypto/Photolyase_FAD-like_sf"/>
</dbReference>
<comment type="cofactor">
    <cofactor evidence="7">
        <name>(6R)-5,10-methylene-5,6,7,8-tetrahydrofolate</name>
        <dbReference type="ChEBI" id="CHEBI:15636"/>
    </cofactor>
    <text evidence="7">Binds 1 5,10-methenyltetrahydrofolate (MTHF) per subunit.</text>
</comment>
<dbReference type="Gene3D" id="1.25.40.80">
    <property type="match status" value="1"/>
</dbReference>
<dbReference type="GO" id="GO:0003677">
    <property type="term" value="F:DNA binding"/>
    <property type="evidence" value="ECO:0007669"/>
    <property type="project" value="TreeGrafter"/>
</dbReference>
<feature type="binding site" evidence="6">
    <location>
        <begin position="370"/>
        <end position="372"/>
    </location>
    <ligand>
        <name>FAD</name>
        <dbReference type="ChEBI" id="CHEBI:57692"/>
    </ligand>
</feature>
<dbReference type="SUPFAM" id="SSF48173">
    <property type="entry name" value="Cryptochrome/photolyase FAD-binding domain"/>
    <property type="match status" value="1"/>
</dbReference>
<comment type="function">
    <text evidence="7">May have a photoreceptor function.</text>
</comment>
<dbReference type="InterPro" id="IPR006050">
    <property type="entry name" value="DNA_photolyase_N"/>
</dbReference>
<dbReference type="AlphaFoldDB" id="A0A9C7FBY3"/>
<evidence type="ECO:0000256" key="8">
    <source>
        <dbReference type="SAM" id="MobiDB-lite"/>
    </source>
</evidence>
<dbReference type="GO" id="GO:0003913">
    <property type="term" value="F:DNA photolyase activity"/>
    <property type="evidence" value="ECO:0007669"/>
    <property type="project" value="InterPro"/>
</dbReference>
<dbReference type="InterPro" id="IPR036155">
    <property type="entry name" value="Crypto/Photolyase_N_sf"/>
</dbReference>
<evidence type="ECO:0000256" key="5">
    <source>
        <dbReference type="ARBA" id="ARBA00022991"/>
    </source>
</evidence>
<dbReference type="PRINTS" id="PR00147">
    <property type="entry name" value="DNAPHOTLYASE"/>
</dbReference>
<dbReference type="Pfam" id="PF03441">
    <property type="entry name" value="FAD_binding_7"/>
    <property type="match status" value="1"/>
</dbReference>
<dbReference type="NCBIfam" id="TIGR02765">
    <property type="entry name" value="crypto_DASH"/>
    <property type="match status" value="1"/>
</dbReference>
<evidence type="ECO:0000256" key="2">
    <source>
        <dbReference type="ARBA" id="ARBA00017881"/>
    </source>
</evidence>
<evidence type="ECO:0000256" key="6">
    <source>
        <dbReference type="PIRSR" id="PIRSR602081-1"/>
    </source>
</evidence>
<keyword evidence="4 6" id="KW-0274">FAD</keyword>
<sequence>MSTIVYWFRNDLRLEDNPGFKEACASAKHFLPIYIHPDSNDDLTGWGFPRFANHSREFLQQSLDELRHQLIARGSNLLELSSEPSKVFQLIRDQTAFDFIYCEQIQAPEELAEVDVIKNLGFNVRQFWQSSMLDPKDLPFDLQEMPDVFTKFRQEVERRGLFYAEPISTPAHIPPLPLMSIATKPKEALFPKQVEPLFSGGELSALAHLDQYFERRLPDTYKQTRNQLTGMDYSSKFSPWLAFGCCSARTIVQKLKNYESTYGANDGTYWLWFELLWRDYFRFLHFKYGDKLYRPHGLIDKEINSFDKKKFQQWISGCTGENFIDAGMRELQQTGFLSNRMRQVVASYWIYDMKGDWRAGAAWFESQLVDYDVYSNQGNWLYIAGRGTDPRGGRPFNVKKQAQDHDPDGAYRSKWLNAP</sequence>
<evidence type="ECO:0000259" key="9">
    <source>
        <dbReference type="PROSITE" id="PS51645"/>
    </source>
</evidence>
<evidence type="ECO:0000256" key="1">
    <source>
        <dbReference type="ARBA" id="ARBA00005862"/>
    </source>
</evidence>
<gene>
    <name evidence="10" type="primary">cry1</name>
    <name evidence="10" type="ORF">PKF023_15290</name>
</gene>
<dbReference type="Gene3D" id="1.10.579.10">
    <property type="entry name" value="DNA Cyclobutane Dipyrimidine Photolyase, subunit A, domain 3"/>
    <property type="match status" value="1"/>
</dbReference>
<feature type="binding site" evidence="6">
    <location>
        <position position="221"/>
    </location>
    <ligand>
        <name>FAD</name>
        <dbReference type="ChEBI" id="CHEBI:57692"/>
    </ligand>
</feature>
<evidence type="ECO:0000256" key="4">
    <source>
        <dbReference type="ARBA" id="ARBA00022827"/>
    </source>
</evidence>
<dbReference type="RefSeq" id="WP_281742175.1">
    <property type="nucleotide sequence ID" value="NZ_AP026973.1"/>
</dbReference>
<dbReference type="InterPro" id="IPR014729">
    <property type="entry name" value="Rossmann-like_a/b/a_fold"/>
</dbReference>
<reference evidence="10" key="1">
    <citation type="submission" date="2022-11" db="EMBL/GenBank/DDBJ databases">
        <title>Complete Genome Sequences of three Polynucleobacter sp. Subcluster PnecC Strains KF022, KF023, and KF032 Isolated from a Shallow Eutrophic Lake in Japan.</title>
        <authorList>
            <person name="Ogata Y."/>
            <person name="Watanabe K."/>
            <person name="Takemine S."/>
            <person name="Shindo C."/>
            <person name="Kurokawa R."/>
            <person name="Suda W."/>
        </authorList>
    </citation>
    <scope>NUCLEOTIDE SEQUENCE</scope>
    <source>
        <strain evidence="10">KF023</strain>
    </source>
</reference>
<feature type="domain" description="Photolyase/cryptochrome alpha/beta" evidence="9">
    <location>
        <begin position="2"/>
        <end position="132"/>
    </location>
</feature>
<dbReference type="PANTHER" id="PTHR11455">
    <property type="entry name" value="CRYPTOCHROME"/>
    <property type="match status" value="1"/>
</dbReference>
<evidence type="ECO:0000256" key="3">
    <source>
        <dbReference type="ARBA" id="ARBA00022630"/>
    </source>
</evidence>
<dbReference type="InterPro" id="IPR005101">
    <property type="entry name" value="Cryptochr/Photolyase_FAD-bd"/>
</dbReference>
<dbReference type="Pfam" id="PF00875">
    <property type="entry name" value="DNA_photolyase"/>
    <property type="match status" value="1"/>
</dbReference>